<dbReference type="EMBL" id="JAESVG020000009">
    <property type="protein sequence ID" value="KAG8624475.1"/>
    <property type="molecule type" value="Genomic_DNA"/>
</dbReference>
<evidence type="ECO:0000256" key="1">
    <source>
        <dbReference type="SAM" id="Phobius"/>
    </source>
</evidence>
<keyword evidence="3" id="KW-1185">Reference proteome</keyword>
<feature type="transmembrane region" description="Helical" evidence="1">
    <location>
        <begin position="179"/>
        <end position="199"/>
    </location>
</feature>
<keyword evidence="1" id="KW-1133">Transmembrane helix</keyword>
<dbReference type="AlphaFoldDB" id="A0A8K0KYZ3"/>
<keyword evidence="1" id="KW-0812">Transmembrane</keyword>
<proteinExistence type="predicted"/>
<feature type="transmembrane region" description="Helical" evidence="1">
    <location>
        <begin position="43"/>
        <end position="65"/>
    </location>
</feature>
<organism evidence="2 3">
    <name type="scientific">Elsinoe batatas</name>
    <dbReference type="NCBI Taxonomy" id="2601811"/>
    <lineage>
        <taxon>Eukaryota</taxon>
        <taxon>Fungi</taxon>
        <taxon>Dikarya</taxon>
        <taxon>Ascomycota</taxon>
        <taxon>Pezizomycotina</taxon>
        <taxon>Dothideomycetes</taxon>
        <taxon>Dothideomycetidae</taxon>
        <taxon>Myriangiales</taxon>
        <taxon>Elsinoaceae</taxon>
        <taxon>Elsinoe</taxon>
    </lineage>
</organism>
<dbReference type="PANTHER" id="PTHR39470">
    <property type="entry name" value="CHROMOSOME 10, WHOLE GENOME SHOTGUN SEQUENCE"/>
    <property type="match status" value="1"/>
</dbReference>
<reference evidence="2" key="1">
    <citation type="submission" date="2021-07" db="EMBL/GenBank/DDBJ databases">
        <title>Elsinoe batatas strain:CRI-CJ2 Genome sequencing and assembly.</title>
        <authorList>
            <person name="Huang L."/>
        </authorList>
    </citation>
    <scope>NUCLEOTIDE SEQUENCE</scope>
    <source>
        <strain evidence="2">CRI-CJ2</strain>
    </source>
</reference>
<feature type="transmembrane region" description="Helical" evidence="1">
    <location>
        <begin position="222"/>
        <end position="243"/>
    </location>
</feature>
<evidence type="ECO:0000313" key="2">
    <source>
        <dbReference type="EMBL" id="KAG8624475.1"/>
    </source>
</evidence>
<dbReference type="OrthoDB" id="4218123at2759"/>
<evidence type="ECO:0000313" key="3">
    <source>
        <dbReference type="Proteomes" id="UP000809789"/>
    </source>
</evidence>
<gene>
    <name evidence="2" type="ORF">KVT40_007542</name>
</gene>
<dbReference type="Proteomes" id="UP000809789">
    <property type="component" value="Unassembled WGS sequence"/>
</dbReference>
<comment type="caution">
    <text evidence="2">The sequence shown here is derived from an EMBL/GenBank/DDBJ whole genome shotgun (WGS) entry which is preliminary data.</text>
</comment>
<protein>
    <submittedName>
        <fullName evidence="2">Uncharacterized protein</fullName>
    </submittedName>
</protein>
<accession>A0A8K0KYZ3</accession>
<name>A0A8K0KYZ3_9PEZI</name>
<sequence>MYLVFLQFLLFTVLPFAYPRLMSLYRTLRAPATSVPRPLSPRASLALQLLLLSALGFLLSTLPLFSPANLYALTSSQLSTPTVVLFNRLSALRPPTATEERLKAVFEAGGREARLLYLKFGPEVLAGCRFVDHRDAGAAWVLYAYALPGMLAPHLLHLVVLGVATATGVTGKEGGRWRALAVGTGVVLALAEVGVVGWWEHWWNTENAKLGKLVYFFWRVRLVRGLVVAATDAVLGWVVWLGATGRAFVVPASGAERVEMATREAEATLMKLRALGTMRNVVHRNQVLRGQVERYWVHEGERMRSVVEDRDVVMAMTDVLEKTNMEQLMREADQHVNAWVPDVQFTEQPAAS</sequence>
<keyword evidence="1" id="KW-0472">Membrane</keyword>
<dbReference type="PANTHER" id="PTHR39470:SF1">
    <property type="entry name" value="CHORISMATE SYNTHASE PROTEIN"/>
    <property type="match status" value="1"/>
</dbReference>